<proteinExistence type="predicted"/>
<reference evidence="1 2" key="1">
    <citation type="submission" date="2023-09" db="EMBL/GenBank/DDBJ databases">
        <title>Multi-omics analysis of a traditional fermented food reveals byproduct-associated fungal strains for waste-to-food upcycling.</title>
        <authorList>
            <consortium name="Lawrence Berkeley National Laboratory"/>
            <person name="Rekdal V.M."/>
            <person name="Villalobos-Escobedo J.M."/>
            <person name="Rodriguez-Valeron N."/>
            <person name="Garcia M.O."/>
            <person name="Vasquez D.P."/>
            <person name="Damayanti I."/>
            <person name="Sorensen P.M."/>
            <person name="Baidoo E.E."/>
            <person name="De Carvalho A.C."/>
            <person name="Riley R."/>
            <person name="Lipzen A."/>
            <person name="He G."/>
            <person name="Yan M."/>
            <person name="Haridas S."/>
            <person name="Daum C."/>
            <person name="Yoshinaga Y."/>
            <person name="Ng V."/>
            <person name="Grigoriev I.V."/>
            <person name="Munk R."/>
            <person name="Nuraida L."/>
            <person name="Wijaya C.H."/>
            <person name="Morales P.-C."/>
            <person name="Keasling J.D."/>
        </authorList>
    </citation>
    <scope>NUCLEOTIDE SEQUENCE [LARGE SCALE GENOMIC DNA]</scope>
    <source>
        <strain evidence="1 2">FGSC 2613</strain>
    </source>
</reference>
<gene>
    <name evidence="1" type="ORF">QR685DRAFT_585389</name>
</gene>
<sequence length="144" mass="15821">MRRHWSSFALTNLGKKEAHKRGDLAGEKPKQNLEQGEFWDLGNISTSVEQDDHQPQIWVRSSAPYNRRGKSYEPSFGRTASGHAVKVSQTILRNFDAKTLYGAKKGSFGLPTFGHVKAGLQMYIRTAASGLPASTGRALQCVSG</sequence>
<keyword evidence="2" id="KW-1185">Reference proteome</keyword>
<name>A0ABR3DHD8_NEUIN</name>
<dbReference type="Proteomes" id="UP001451303">
    <property type="component" value="Unassembled WGS sequence"/>
</dbReference>
<dbReference type="EMBL" id="JAVLET010000003">
    <property type="protein sequence ID" value="KAL0471688.1"/>
    <property type="molecule type" value="Genomic_DNA"/>
</dbReference>
<organism evidence="1 2">
    <name type="scientific">Neurospora intermedia</name>
    <dbReference type="NCBI Taxonomy" id="5142"/>
    <lineage>
        <taxon>Eukaryota</taxon>
        <taxon>Fungi</taxon>
        <taxon>Dikarya</taxon>
        <taxon>Ascomycota</taxon>
        <taxon>Pezizomycotina</taxon>
        <taxon>Sordariomycetes</taxon>
        <taxon>Sordariomycetidae</taxon>
        <taxon>Sordariales</taxon>
        <taxon>Sordariaceae</taxon>
        <taxon>Neurospora</taxon>
    </lineage>
</organism>
<evidence type="ECO:0000313" key="1">
    <source>
        <dbReference type="EMBL" id="KAL0471688.1"/>
    </source>
</evidence>
<evidence type="ECO:0000313" key="2">
    <source>
        <dbReference type="Proteomes" id="UP001451303"/>
    </source>
</evidence>
<protein>
    <submittedName>
        <fullName evidence="1">Uncharacterized protein</fullName>
    </submittedName>
</protein>
<comment type="caution">
    <text evidence="1">The sequence shown here is derived from an EMBL/GenBank/DDBJ whole genome shotgun (WGS) entry which is preliminary data.</text>
</comment>
<accession>A0ABR3DHD8</accession>